<dbReference type="EMBL" id="JAJSOF020000001">
    <property type="protein sequence ID" value="KAJ4451872.1"/>
    <property type="molecule type" value="Genomic_DNA"/>
</dbReference>
<comment type="caution">
    <text evidence="1">The sequence shown here is derived from an EMBL/GenBank/DDBJ whole genome shotgun (WGS) entry which is preliminary data.</text>
</comment>
<organism evidence="1 2">
    <name type="scientific">Periplaneta americana</name>
    <name type="common">American cockroach</name>
    <name type="synonym">Blatta americana</name>
    <dbReference type="NCBI Taxonomy" id="6978"/>
    <lineage>
        <taxon>Eukaryota</taxon>
        <taxon>Metazoa</taxon>
        <taxon>Ecdysozoa</taxon>
        <taxon>Arthropoda</taxon>
        <taxon>Hexapoda</taxon>
        <taxon>Insecta</taxon>
        <taxon>Pterygota</taxon>
        <taxon>Neoptera</taxon>
        <taxon>Polyneoptera</taxon>
        <taxon>Dictyoptera</taxon>
        <taxon>Blattodea</taxon>
        <taxon>Blattoidea</taxon>
        <taxon>Blattidae</taxon>
        <taxon>Blattinae</taxon>
        <taxon>Periplaneta</taxon>
    </lineage>
</organism>
<name>A0ABQ8TYT4_PERAM</name>
<protein>
    <submittedName>
        <fullName evidence="1">Uncharacterized protein</fullName>
    </submittedName>
</protein>
<keyword evidence="2" id="KW-1185">Reference proteome</keyword>
<gene>
    <name evidence="1" type="ORF">ANN_03350</name>
</gene>
<reference evidence="1 2" key="1">
    <citation type="journal article" date="2022" name="Allergy">
        <title>Genome assembly and annotation of Periplaneta americana reveal a comprehensive cockroach allergen profile.</title>
        <authorList>
            <person name="Wang L."/>
            <person name="Xiong Q."/>
            <person name="Saelim N."/>
            <person name="Wang L."/>
            <person name="Nong W."/>
            <person name="Wan A.T."/>
            <person name="Shi M."/>
            <person name="Liu X."/>
            <person name="Cao Q."/>
            <person name="Hui J.H.L."/>
            <person name="Sookrung N."/>
            <person name="Leung T.F."/>
            <person name="Tungtrongchitr A."/>
            <person name="Tsui S.K.W."/>
        </authorList>
    </citation>
    <scope>NUCLEOTIDE SEQUENCE [LARGE SCALE GENOMIC DNA]</scope>
    <source>
        <strain evidence="1">PWHHKU_190912</strain>
    </source>
</reference>
<evidence type="ECO:0000313" key="1">
    <source>
        <dbReference type="EMBL" id="KAJ4451872.1"/>
    </source>
</evidence>
<sequence length="66" mass="6873">MAGLCEGGNESPGSLKASNLSAAGLVVRLIQHNEATSNQPWLLPFCCNTGHSEAVKLHGDNRAVAE</sequence>
<evidence type="ECO:0000313" key="2">
    <source>
        <dbReference type="Proteomes" id="UP001148838"/>
    </source>
</evidence>
<dbReference type="Proteomes" id="UP001148838">
    <property type="component" value="Unassembled WGS sequence"/>
</dbReference>
<accession>A0ABQ8TYT4</accession>
<proteinExistence type="predicted"/>